<feature type="transmembrane region" description="Helical" evidence="8">
    <location>
        <begin position="912"/>
        <end position="933"/>
    </location>
</feature>
<dbReference type="GO" id="GO:0005886">
    <property type="term" value="C:plasma membrane"/>
    <property type="evidence" value="ECO:0007669"/>
    <property type="project" value="UniProtKB-SubCell"/>
</dbReference>
<dbReference type="Pfam" id="PF00873">
    <property type="entry name" value="ACR_tran"/>
    <property type="match status" value="1"/>
</dbReference>
<evidence type="ECO:0000256" key="4">
    <source>
        <dbReference type="ARBA" id="ARBA00022519"/>
    </source>
</evidence>
<dbReference type="InterPro" id="IPR001036">
    <property type="entry name" value="Acrflvin-R"/>
</dbReference>
<dbReference type="SUPFAM" id="SSF82693">
    <property type="entry name" value="Multidrug efflux transporter AcrB pore domain, PN1, PN2, PC1 and PC2 subdomains"/>
    <property type="match status" value="3"/>
</dbReference>
<feature type="transmembrane region" description="Helical" evidence="8">
    <location>
        <begin position="961"/>
        <end position="984"/>
    </location>
</feature>
<comment type="subcellular location">
    <subcellularLocation>
        <location evidence="1">Cell membrane</location>
        <topology evidence="1">Multi-pass membrane protein</topology>
    </subcellularLocation>
</comment>
<keyword evidence="2" id="KW-0813">Transport</keyword>
<dbReference type="Gene3D" id="3.30.2090.10">
    <property type="entry name" value="Multidrug efflux transporter AcrB TolC docking domain, DN and DC subdomains"/>
    <property type="match status" value="2"/>
</dbReference>
<dbReference type="Gene3D" id="3.30.70.1430">
    <property type="entry name" value="Multidrug efflux transporter AcrB pore domain"/>
    <property type="match status" value="2"/>
</dbReference>
<dbReference type="FunFam" id="1.20.1640.10:FF:000001">
    <property type="entry name" value="Efflux pump membrane transporter"/>
    <property type="match status" value="1"/>
</dbReference>
<dbReference type="Proteomes" id="UP000218775">
    <property type="component" value="Unassembled WGS sequence"/>
</dbReference>
<dbReference type="PANTHER" id="PTHR32063:SF21">
    <property type="entry name" value="MULTIDRUG RESISTANCE PROTEIN MDTB"/>
    <property type="match status" value="1"/>
</dbReference>
<feature type="transmembrane region" description="Helical" evidence="8">
    <location>
        <begin position="422"/>
        <end position="442"/>
    </location>
</feature>
<name>A0A2A4X2K4_UNCAE</name>
<dbReference type="PANTHER" id="PTHR32063">
    <property type="match status" value="1"/>
</dbReference>
<keyword evidence="3" id="KW-1003">Cell membrane</keyword>
<evidence type="ECO:0000256" key="1">
    <source>
        <dbReference type="ARBA" id="ARBA00004651"/>
    </source>
</evidence>
<feature type="transmembrane region" description="Helical" evidence="8">
    <location>
        <begin position="377"/>
        <end position="402"/>
    </location>
</feature>
<keyword evidence="4" id="KW-0997">Cell inner membrane</keyword>
<feature type="transmembrane region" description="Helical" evidence="8">
    <location>
        <begin position="990"/>
        <end position="1016"/>
    </location>
</feature>
<gene>
    <name evidence="9" type="ORF">COB21_04530</name>
</gene>
<accession>A0A2A4X2K4</accession>
<dbReference type="SUPFAM" id="SSF82714">
    <property type="entry name" value="Multidrug efflux transporter AcrB TolC docking domain, DN and DC subdomains"/>
    <property type="match status" value="1"/>
</dbReference>
<evidence type="ECO:0000313" key="9">
    <source>
        <dbReference type="EMBL" id="PCI76329.1"/>
    </source>
</evidence>
<keyword evidence="7 8" id="KW-0472">Membrane</keyword>
<dbReference type="Gene3D" id="3.30.70.1320">
    <property type="entry name" value="Multidrug efflux transporter AcrB pore domain like"/>
    <property type="match status" value="1"/>
</dbReference>
<protein>
    <submittedName>
        <fullName evidence="9">Acriflavine resistance protein B</fullName>
    </submittedName>
</protein>
<organism evidence="9 10">
    <name type="scientific">Aerophobetes bacterium</name>
    <dbReference type="NCBI Taxonomy" id="2030807"/>
    <lineage>
        <taxon>Bacteria</taxon>
        <taxon>Candidatus Aerophobota</taxon>
    </lineage>
</organism>
<sequence>MTTLVMITILFFGAFAYYYIPVSDLPNAEYPTIEVTTSFPGASPETMADTVTSPLEREFTSVEGIQTIASSSTNGTSTIVLQFDLDRSIDSASTDVQAAINRATPNLPSNLPSAPTYTKTNPSQTPIIYYAVTSDTVSRGDLYDYAYALMGRQLGMIQGVSDVVVYGSKYAVRVQLDPGKLAAHQIGIDEVAKALNDSNPQEPLGGLFGPNFYYTISVDGQIKHAEGYNNLIIRNDNQSLLKIRDVGHAIDSLQNDKMTLNYYDHDEQLPCVVIGVRKQLGSNTMEIIKEVKAQMKTLQWALPASVNLHVIFDQSEWIQSSIDDVKLTLLIAFILVVLVVLFYLGKITDTIIPMLALPLSITGTLACMYLCGFNIDILSILAITLSMGFLVDDAIVVLENIIRHMEKGKNRYEAALIGTKEISQTVLSMTLCLCAIFIPMIFMPGILGRIFREFALTITIAILFSGVIALSLTPMLCSRFAASEKKDKKPNFIQKASLKLNRGLLNLYTRGLKIVLKRQKTTLLVGLGSVVLTLFLFSILPRDFLPSDDLGFIQGFTLTADNTSPEKMIQMQEEVSQILKEDDNIDHLISVAGVPNYNEALMFISLKPIKQRKPMKEVVKILTKKLEPIPGKMVFFRPTPLINLDVGTQTNKGNYQITLQSLDKEKLNNSTEKLLQKMRSSSKFSQVISDLRNKALYYDIKLDRDRASDLNITATQLEHTFSMGYSAGRLSLINGVQDQYYLIVETLPSSYKSPQTLQELWVSSSENVPFNALLDESSKSYPAQVPSSIFTNGTVTIGPQSIMHINNLPSTTITYDLKGKTNLGDAIQTLDTLTQESIEPGVNPLVLGSANAFASSFSSLSILTIIALFVIYIILGILYENFIHPITVMSALPPAMLGGTLTLLIFNQTLSLYSFVGMIMLLGIVLKNGILLVDFANEKLKQGLEPATAVFEACTERFRPIIMTTFSAMMGAVPIALGIGGLTAESRKSLGLVIVGGLIISQLLTLFLTPVLFLSIEQLRERLKKKKDLKKL</sequence>
<reference evidence="10" key="1">
    <citation type="submission" date="2017-08" db="EMBL/GenBank/DDBJ databases">
        <title>A dynamic microbial community with high functional redundancy inhabits the cold, oxic subseafloor aquifer.</title>
        <authorList>
            <person name="Tully B.J."/>
            <person name="Wheat C.G."/>
            <person name="Glazer B.T."/>
            <person name="Huber J.A."/>
        </authorList>
    </citation>
    <scope>NUCLEOTIDE SEQUENCE [LARGE SCALE GENOMIC DNA]</scope>
</reference>
<dbReference type="Gene3D" id="1.20.1640.10">
    <property type="entry name" value="Multidrug efflux transporter AcrB transmembrane domain"/>
    <property type="match status" value="2"/>
</dbReference>
<evidence type="ECO:0000256" key="6">
    <source>
        <dbReference type="ARBA" id="ARBA00022989"/>
    </source>
</evidence>
<feature type="transmembrane region" description="Helical" evidence="8">
    <location>
        <begin position="351"/>
        <end position="371"/>
    </location>
</feature>
<evidence type="ECO:0000256" key="5">
    <source>
        <dbReference type="ARBA" id="ARBA00022692"/>
    </source>
</evidence>
<dbReference type="GO" id="GO:0042910">
    <property type="term" value="F:xenobiotic transmembrane transporter activity"/>
    <property type="evidence" value="ECO:0007669"/>
    <property type="project" value="TreeGrafter"/>
</dbReference>
<keyword evidence="5 8" id="KW-0812">Transmembrane</keyword>
<keyword evidence="6 8" id="KW-1133">Transmembrane helix</keyword>
<dbReference type="EMBL" id="NVUK01000030">
    <property type="protein sequence ID" value="PCI76329.1"/>
    <property type="molecule type" value="Genomic_DNA"/>
</dbReference>
<comment type="caution">
    <text evidence="9">The sequence shown here is derived from an EMBL/GenBank/DDBJ whole genome shotgun (WGS) entry which is preliminary data.</text>
</comment>
<evidence type="ECO:0000256" key="2">
    <source>
        <dbReference type="ARBA" id="ARBA00022448"/>
    </source>
</evidence>
<feature type="transmembrane region" description="Helical" evidence="8">
    <location>
        <begin position="886"/>
        <end position="906"/>
    </location>
</feature>
<dbReference type="FunFam" id="3.30.70.1430:FF:000001">
    <property type="entry name" value="Efflux pump membrane transporter"/>
    <property type="match status" value="1"/>
</dbReference>
<feature type="transmembrane region" description="Helical" evidence="8">
    <location>
        <begin position="857"/>
        <end position="879"/>
    </location>
</feature>
<evidence type="ECO:0000256" key="8">
    <source>
        <dbReference type="SAM" id="Phobius"/>
    </source>
</evidence>
<feature type="transmembrane region" description="Helical" evidence="8">
    <location>
        <begin position="454"/>
        <end position="477"/>
    </location>
</feature>
<dbReference type="PRINTS" id="PR00702">
    <property type="entry name" value="ACRIFLAVINRP"/>
</dbReference>
<feature type="transmembrane region" description="Helical" evidence="8">
    <location>
        <begin position="522"/>
        <end position="540"/>
    </location>
</feature>
<dbReference type="InterPro" id="IPR027463">
    <property type="entry name" value="AcrB_DN_DC_subdom"/>
</dbReference>
<proteinExistence type="predicted"/>
<dbReference type="SUPFAM" id="SSF82866">
    <property type="entry name" value="Multidrug efflux transporter AcrB transmembrane domain"/>
    <property type="match status" value="2"/>
</dbReference>
<feature type="transmembrane region" description="Helical" evidence="8">
    <location>
        <begin position="327"/>
        <end position="344"/>
    </location>
</feature>
<dbReference type="AlphaFoldDB" id="A0A2A4X2K4"/>
<evidence type="ECO:0000313" key="10">
    <source>
        <dbReference type="Proteomes" id="UP000218775"/>
    </source>
</evidence>
<evidence type="ECO:0000256" key="3">
    <source>
        <dbReference type="ARBA" id="ARBA00022475"/>
    </source>
</evidence>
<evidence type="ECO:0000256" key="7">
    <source>
        <dbReference type="ARBA" id="ARBA00023136"/>
    </source>
</evidence>
<dbReference type="Gene3D" id="3.30.70.1440">
    <property type="entry name" value="Multidrug efflux transporter AcrB pore domain"/>
    <property type="match status" value="1"/>
</dbReference>